<dbReference type="Proteomes" id="UP001189429">
    <property type="component" value="Unassembled WGS sequence"/>
</dbReference>
<dbReference type="EMBL" id="CAUYUJ010004047">
    <property type="protein sequence ID" value="CAK0807953.1"/>
    <property type="molecule type" value="Genomic_DNA"/>
</dbReference>
<dbReference type="InterPro" id="IPR001876">
    <property type="entry name" value="Znf_RanBP2"/>
</dbReference>
<dbReference type="SUPFAM" id="SSF90209">
    <property type="entry name" value="Ran binding protein zinc finger-like"/>
    <property type="match status" value="1"/>
</dbReference>
<evidence type="ECO:0000313" key="11">
    <source>
        <dbReference type="EMBL" id="CAK0807953.1"/>
    </source>
</evidence>
<evidence type="ECO:0000256" key="1">
    <source>
        <dbReference type="ARBA" id="ARBA00004123"/>
    </source>
</evidence>
<evidence type="ECO:0000256" key="3">
    <source>
        <dbReference type="ARBA" id="ARBA00022771"/>
    </source>
</evidence>
<gene>
    <name evidence="11" type="ORF">PCOR1329_LOCUS13677</name>
</gene>
<dbReference type="InterPro" id="IPR034870">
    <property type="entry name" value="TET_fam"/>
</dbReference>
<organism evidence="11 12">
    <name type="scientific">Prorocentrum cordatum</name>
    <dbReference type="NCBI Taxonomy" id="2364126"/>
    <lineage>
        <taxon>Eukaryota</taxon>
        <taxon>Sar</taxon>
        <taxon>Alveolata</taxon>
        <taxon>Dinophyceae</taxon>
        <taxon>Prorocentrales</taxon>
        <taxon>Prorocentraceae</taxon>
        <taxon>Prorocentrum</taxon>
    </lineage>
</organism>
<evidence type="ECO:0000313" key="12">
    <source>
        <dbReference type="Proteomes" id="UP001189429"/>
    </source>
</evidence>
<keyword evidence="4" id="KW-0862">Zinc</keyword>
<feature type="domain" description="RanBP2-type" evidence="10">
    <location>
        <begin position="51"/>
        <end position="80"/>
    </location>
</feature>
<evidence type="ECO:0000256" key="4">
    <source>
        <dbReference type="ARBA" id="ARBA00022833"/>
    </source>
</evidence>
<dbReference type="Pfam" id="PF20864">
    <property type="entry name" value="Zn_ribbon_TEX13"/>
    <property type="match status" value="1"/>
</dbReference>
<dbReference type="PANTHER" id="PTHR23238">
    <property type="entry name" value="RNA BINDING PROTEIN"/>
    <property type="match status" value="1"/>
</dbReference>
<keyword evidence="3 7" id="KW-0863">Zinc-finger</keyword>
<dbReference type="SUPFAM" id="SSF54928">
    <property type="entry name" value="RNA-binding domain, RBD"/>
    <property type="match status" value="1"/>
</dbReference>
<comment type="caution">
    <text evidence="11">The sequence shown here is derived from an EMBL/GenBank/DDBJ whole genome shotgun (WGS) entry which is preliminary data.</text>
</comment>
<comment type="subcellular location">
    <subcellularLocation>
        <location evidence="1">Nucleus</location>
    </subcellularLocation>
</comment>
<dbReference type="InterPro" id="IPR049534">
    <property type="entry name" value="TEX13A/C/D_Znf"/>
</dbReference>
<keyword evidence="6" id="KW-0539">Nucleus</keyword>
<accession>A0ABN9QS30</accession>
<evidence type="ECO:0000256" key="7">
    <source>
        <dbReference type="PROSITE-ProRule" id="PRU00322"/>
    </source>
</evidence>
<evidence type="ECO:0000256" key="6">
    <source>
        <dbReference type="ARBA" id="ARBA00023242"/>
    </source>
</evidence>
<dbReference type="InterPro" id="IPR035979">
    <property type="entry name" value="RBD_domain_sf"/>
</dbReference>
<protein>
    <recommendedName>
        <fullName evidence="10">RanBP2-type domain-containing protein</fullName>
    </recommendedName>
</protein>
<evidence type="ECO:0000256" key="9">
    <source>
        <dbReference type="SAM" id="MobiDB-lite"/>
    </source>
</evidence>
<keyword evidence="12" id="KW-1185">Reference proteome</keyword>
<evidence type="ECO:0000259" key="10">
    <source>
        <dbReference type="PROSITE" id="PS50199"/>
    </source>
</evidence>
<feature type="domain" description="RanBP2-type" evidence="10">
    <location>
        <begin position="12"/>
        <end position="41"/>
    </location>
</feature>
<feature type="region of interest" description="Disordered" evidence="9">
    <location>
        <begin position="311"/>
        <end position="332"/>
    </location>
</feature>
<dbReference type="InterPro" id="IPR036443">
    <property type="entry name" value="Znf_RanBP2_sf"/>
</dbReference>
<evidence type="ECO:0000256" key="8">
    <source>
        <dbReference type="SAM" id="Coils"/>
    </source>
</evidence>
<dbReference type="Gene3D" id="4.10.1060.10">
    <property type="entry name" value="Zinc finger, RanBP2-type"/>
    <property type="match status" value="2"/>
</dbReference>
<feature type="region of interest" description="Disordered" evidence="9">
    <location>
        <begin position="406"/>
        <end position="428"/>
    </location>
</feature>
<proteinExistence type="predicted"/>
<keyword evidence="8" id="KW-0175">Coiled coil</keyword>
<dbReference type="SMART" id="SM00547">
    <property type="entry name" value="ZnF_RBZ"/>
    <property type="match status" value="2"/>
</dbReference>
<dbReference type="PROSITE" id="PS50199">
    <property type="entry name" value="ZF_RANBP2_2"/>
    <property type="match status" value="2"/>
</dbReference>
<feature type="coiled-coil region" evidence="8">
    <location>
        <begin position="160"/>
        <end position="208"/>
    </location>
</feature>
<name>A0ABN9QS30_9DINO</name>
<evidence type="ECO:0000256" key="5">
    <source>
        <dbReference type="ARBA" id="ARBA00022884"/>
    </source>
</evidence>
<evidence type="ECO:0000256" key="2">
    <source>
        <dbReference type="ARBA" id="ARBA00022723"/>
    </source>
</evidence>
<keyword evidence="2" id="KW-0479">Metal-binding</keyword>
<reference evidence="11" key="1">
    <citation type="submission" date="2023-10" db="EMBL/GenBank/DDBJ databases">
        <authorList>
            <person name="Chen Y."/>
            <person name="Shah S."/>
            <person name="Dougan E. K."/>
            <person name="Thang M."/>
            <person name="Chan C."/>
        </authorList>
    </citation>
    <scope>NUCLEOTIDE SEQUENCE [LARGE SCALE GENOMIC DNA]</scope>
</reference>
<keyword evidence="5" id="KW-0694">RNA-binding</keyword>
<sequence length="428" mass="46001">MLPRDPGVPGSKPGDWICPGCNDLQFARNPVCRQCRTPRPAGAGGQNTFGEAGDWICSVCGDLQFRRNTECRKCGNTNKDSSTSADATIAAQQQAAVEAQAIQAALIAQAAEGGCMDPTAMAATDEASQTLYLEQLKAMYAMGGVEGMSVFGGGMEAAAKPDVKAQLEDLRLQLARAKGNEEDLRRFNKKLDEKIEDLENQVALTRGIAALQPDASQDPLGAQLAATQAQVQAQAQEIRALYYKQAKQQMLLPEGGADTADVPVGHLVVEADKMFFLDSKTSQLFEVPAKGPETQEFLKCFPKAVHAARQASTSTKPVKQHDRSAVPARGGDSAERLMRTVRLTNLPPKVDSSVIMKSMGKAFGEVACFNVEVDPQTKQSFATVEFRESFAGIKASRAKQLGPITIAPSPACVRQEEGRGRSRSRGRR</sequence>